<dbReference type="AlphaFoldDB" id="A0AAD7SXF4"/>
<evidence type="ECO:0000313" key="2">
    <source>
        <dbReference type="EMBL" id="KAJ8409611.1"/>
    </source>
</evidence>
<feature type="chain" id="PRO_5041913503" description="Secreted protein" evidence="1">
    <location>
        <begin position="20"/>
        <end position="113"/>
    </location>
</feature>
<keyword evidence="1" id="KW-0732">Signal</keyword>
<proteinExistence type="predicted"/>
<dbReference type="EMBL" id="JAINUG010000030">
    <property type="protein sequence ID" value="KAJ8409611.1"/>
    <property type="molecule type" value="Genomic_DNA"/>
</dbReference>
<protein>
    <recommendedName>
        <fullName evidence="4">Secreted protein</fullName>
    </recommendedName>
</protein>
<comment type="caution">
    <text evidence="2">The sequence shown here is derived from an EMBL/GenBank/DDBJ whole genome shotgun (WGS) entry which is preliminary data.</text>
</comment>
<feature type="signal peptide" evidence="1">
    <location>
        <begin position="1"/>
        <end position="19"/>
    </location>
</feature>
<name>A0AAD7SXF4_9TELE</name>
<gene>
    <name evidence="2" type="ORF">AAFF_G00230120</name>
</gene>
<organism evidence="2 3">
    <name type="scientific">Aldrovandia affinis</name>
    <dbReference type="NCBI Taxonomy" id="143900"/>
    <lineage>
        <taxon>Eukaryota</taxon>
        <taxon>Metazoa</taxon>
        <taxon>Chordata</taxon>
        <taxon>Craniata</taxon>
        <taxon>Vertebrata</taxon>
        <taxon>Euteleostomi</taxon>
        <taxon>Actinopterygii</taxon>
        <taxon>Neopterygii</taxon>
        <taxon>Teleostei</taxon>
        <taxon>Notacanthiformes</taxon>
        <taxon>Halosauridae</taxon>
        <taxon>Aldrovandia</taxon>
    </lineage>
</organism>
<keyword evidence="3" id="KW-1185">Reference proteome</keyword>
<evidence type="ECO:0008006" key="4">
    <source>
        <dbReference type="Google" id="ProtNLM"/>
    </source>
</evidence>
<evidence type="ECO:0000313" key="3">
    <source>
        <dbReference type="Proteomes" id="UP001221898"/>
    </source>
</evidence>
<dbReference type="Proteomes" id="UP001221898">
    <property type="component" value="Unassembled WGS sequence"/>
</dbReference>
<sequence>MGRVAGALLFPFLFSAAHANASADVFREPPDQTVGVFLFWRPQVSEAESAGCFLAEPPTPTPSHREFRGAAGRNSAASLAIPRLRFLHPCRFQVAARRGTVVVVVVGGAGVRS</sequence>
<accession>A0AAD7SXF4</accession>
<reference evidence="2" key="1">
    <citation type="journal article" date="2023" name="Science">
        <title>Genome structures resolve the early diversification of teleost fishes.</title>
        <authorList>
            <person name="Parey E."/>
            <person name="Louis A."/>
            <person name="Montfort J."/>
            <person name="Bouchez O."/>
            <person name="Roques C."/>
            <person name="Iampietro C."/>
            <person name="Lluch J."/>
            <person name="Castinel A."/>
            <person name="Donnadieu C."/>
            <person name="Desvignes T."/>
            <person name="Floi Bucao C."/>
            <person name="Jouanno E."/>
            <person name="Wen M."/>
            <person name="Mejri S."/>
            <person name="Dirks R."/>
            <person name="Jansen H."/>
            <person name="Henkel C."/>
            <person name="Chen W.J."/>
            <person name="Zahm M."/>
            <person name="Cabau C."/>
            <person name="Klopp C."/>
            <person name="Thompson A.W."/>
            <person name="Robinson-Rechavi M."/>
            <person name="Braasch I."/>
            <person name="Lecointre G."/>
            <person name="Bobe J."/>
            <person name="Postlethwait J.H."/>
            <person name="Berthelot C."/>
            <person name="Roest Crollius H."/>
            <person name="Guiguen Y."/>
        </authorList>
    </citation>
    <scope>NUCLEOTIDE SEQUENCE</scope>
    <source>
        <strain evidence="2">NC1722</strain>
    </source>
</reference>
<evidence type="ECO:0000256" key="1">
    <source>
        <dbReference type="SAM" id="SignalP"/>
    </source>
</evidence>